<evidence type="ECO:0000313" key="5">
    <source>
        <dbReference type="Proteomes" id="UP000836402"/>
    </source>
</evidence>
<gene>
    <name evidence="3" type="ORF">A4X03_0g8392</name>
    <name evidence="2" type="ORF">JKIAZH3_G8605</name>
</gene>
<name>A0A177VGQ5_9BASI</name>
<feature type="signal peptide" evidence="1">
    <location>
        <begin position="1"/>
        <end position="21"/>
    </location>
</feature>
<dbReference type="AlphaFoldDB" id="A0A177VGQ5"/>
<reference evidence="2" key="3">
    <citation type="submission" date="2020-10" db="EMBL/GenBank/DDBJ databases">
        <authorList>
            <person name="Sedaghatjoo S."/>
        </authorList>
    </citation>
    <scope>NUCLEOTIDE SEQUENCE</scope>
    <source>
        <strain evidence="2">AZH3</strain>
    </source>
</reference>
<comment type="caution">
    <text evidence="3">The sequence shown here is derived from an EMBL/GenBank/DDBJ whole genome shotgun (WGS) entry which is preliminary data.</text>
</comment>
<dbReference type="Proteomes" id="UP000077671">
    <property type="component" value="Unassembled WGS sequence"/>
</dbReference>
<accession>A0A177VGQ5</accession>
<reference evidence="3" key="1">
    <citation type="submission" date="2016-04" db="EMBL/GenBank/DDBJ databases">
        <authorList>
            <person name="Nguyen H.D."/>
            <person name="Kesanakurti P."/>
            <person name="Cullis J."/>
            <person name="Levesque C.A."/>
            <person name="Hambleton S."/>
        </authorList>
    </citation>
    <scope>NUCLEOTIDE SEQUENCE</scope>
    <source>
        <strain evidence="3">DAOMC 238032</strain>
    </source>
</reference>
<evidence type="ECO:0000313" key="3">
    <source>
        <dbReference type="EMBL" id="KAE8240755.1"/>
    </source>
</evidence>
<evidence type="ECO:0000313" key="4">
    <source>
        <dbReference type="Proteomes" id="UP000077671"/>
    </source>
</evidence>
<dbReference type="EMBL" id="LWDD02002500">
    <property type="protein sequence ID" value="KAE8240755.1"/>
    <property type="molecule type" value="Genomic_DNA"/>
</dbReference>
<evidence type="ECO:0000256" key="1">
    <source>
        <dbReference type="SAM" id="SignalP"/>
    </source>
</evidence>
<proteinExistence type="predicted"/>
<dbReference type="EMBL" id="CAJHJG010004924">
    <property type="protein sequence ID" value="CAD6946100.1"/>
    <property type="molecule type" value="Genomic_DNA"/>
</dbReference>
<organism evidence="3 4">
    <name type="scientific">Tilletia caries</name>
    <name type="common">wheat bunt fungus</name>
    <dbReference type="NCBI Taxonomy" id="13290"/>
    <lineage>
        <taxon>Eukaryota</taxon>
        <taxon>Fungi</taxon>
        <taxon>Dikarya</taxon>
        <taxon>Basidiomycota</taxon>
        <taxon>Ustilaginomycotina</taxon>
        <taxon>Exobasidiomycetes</taxon>
        <taxon>Tilletiales</taxon>
        <taxon>Tilletiaceae</taxon>
        <taxon>Tilletia</taxon>
    </lineage>
</organism>
<evidence type="ECO:0000313" key="2">
    <source>
        <dbReference type="EMBL" id="CAD6946100.1"/>
    </source>
</evidence>
<sequence length="178" mass="20290">MVHLRTLTIIFLSSLVAFTTADLLEYSRKVQIGFNQIRDMLNEQDDPDFDGLQGTVTDVVDSIKNNAWRLNISTKYAVEVIPQGKALDEIWKVLQETYRPGGNADKVCKKLPVFAKRLEVEKDKGVMSRKRIADAFDKLIQNHGELMYATTKFNDSRFPEVMHQANKPLLAAYFSIAH</sequence>
<protein>
    <submittedName>
        <fullName evidence="3">Uncharacterized protein</fullName>
    </submittedName>
</protein>
<keyword evidence="1" id="KW-0732">Signal</keyword>
<reference evidence="3" key="2">
    <citation type="journal article" date="2019" name="IMA Fungus">
        <title>Genome sequencing and comparison of five Tilletia species to identify candidate genes for the detection of regulated species infecting wheat.</title>
        <authorList>
            <person name="Nguyen H.D.T."/>
            <person name="Sultana T."/>
            <person name="Kesanakurti P."/>
            <person name="Hambleton S."/>
        </authorList>
    </citation>
    <scope>NUCLEOTIDE SEQUENCE</scope>
    <source>
        <strain evidence="3">DAOMC 238032</strain>
    </source>
</reference>
<feature type="chain" id="PRO_5044550345" evidence="1">
    <location>
        <begin position="22"/>
        <end position="178"/>
    </location>
</feature>
<keyword evidence="5" id="KW-1185">Reference proteome</keyword>
<dbReference type="Proteomes" id="UP000836402">
    <property type="component" value="Unassembled WGS sequence"/>
</dbReference>